<proteinExistence type="predicted"/>
<reference evidence="1" key="1">
    <citation type="submission" date="2014-12" db="EMBL/GenBank/DDBJ databases">
        <title>Insight into the proteome of Arion vulgaris.</title>
        <authorList>
            <person name="Aradska J."/>
            <person name="Bulat T."/>
            <person name="Smidak R."/>
            <person name="Sarate P."/>
            <person name="Gangsoo J."/>
            <person name="Sialana F."/>
            <person name="Bilban M."/>
            <person name="Lubec G."/>
        </authorList>
    </citation>
    <scope>NUCLEOTIDE SEQUENCE</scope>
    <source>
        <tissue evidence="1">Skin</tissue>
    </source>
</reference>
<organism evidence="1">
    <name type="scientific">Arion vulgaris</name>
    <dbReference type="NCBI Taxonomy" id="1028688"/>
    <lineage>
        <taxon>Eukaryota</taxon>
        <taxon>Metazoa</taxon>
        <taxon>Spiralia</taxon>
        <taxon>Lophotrochozoa</taxon>
        <taxon>Mollusca</taxon>
        <taxon>Gastropoda</taxon>
        <taxon>Heterobranchia</taxon>
        <taxon>Euthyneura</taxon>
        <taxon>Panpulmonata</taxon>
        <taxon>Eupulmonata</taxon>
        <taxon>Stylommatophora</taxon>
        <taxon>Helicina</taxon>
        <taxon>Arionoidea</taxon>
        <taxon>Arionidae</taxon>
        <taxon>Arion</taxon>
    </lineage>
</organism>
<evidence type="ECO:0000313" key="1">
    <source>
        <dbReference type="EMBL" id="CEK96733.1"/>
    </source>
</evidence>
<name>A0A0B7BUP9_9EUPU</name>
<dbReference type="AlphaFoldDB" id="A0A0B7BUP9"/>
<sequence>SLISYDYLQGYFDKLPLDVHFYAKLENALVIYLMNASFPKMLLFHAAATVVCDDNNDNK</sequence>
<dbReference type="EMBL" id="HACG01049868">
    <property type="protein sequence ID" value="CEK96733.1"/>
    <property type="molecule type" value="Transcribed_RNA"/>
</dbReference>
<protein>
    <submittedName>
        <fullName evidence="1">Uncharacterized protein</fullName>
    </submittedName>
</protein>
<accession>A0A0B7BUP9</accession>
<gene>
    <name evidence="1" type="primary">ORF213257</name>
</gene>
<feature type="non-terminal residue" evidence="1">
    <location>
        <position position="1"/>
    </location>
</feature>